<reference evidence="1" key="1">
    <citation type="submission" date="2019-10" db="EMBL/GenBank/DDBJ databases">
        <authorList>
            <consortium name="DOE Joint Genome Institute"/>
            <person name="Kuo A."/>
            <person name="Miyauchi S."/>
            <person name="Kiss E."/>
            <person name="Drula E."/>
            <person name="Kohler A."/>
            <person name="Sanchez-Garcia M."/>
            <person name="Andreopoulos B."/>
            <person name="Barry K.W."/>
            <person name="Bonito G."/>
            <person name="Buee M."/>
            <person name="Carver A."/>
            <person name="Chen C."/>
            <person name="Cichocki N."/>
            <person name="Clum A."/>
            <person name="Culley D."/>
            <person name="Crous P.W."/>
            <person name="Fauchery L."/>
            <person name="Girlanda M."/>
            <person name="Hayes R."/>
            <person name="Keri Z."/>
            <person name="Labutti K."/>
            <person name="Lipzen A."/>
            <person name="Lombard V."/>
            <person name="Magnuson J."/>
            <person name="Maillard F."/>
            <person name="Morin E."/>
            <person name="Murat C."/>
            <person name="Nolan M."/>
            <person name="Ohm R."/>
            <person name="Pangilinan J."/>
            <person name="Pereira M."/>
            <person name="Perotto S."/>
            <person name="Peter M."/>
            <person name="Riley R."/>
            <person name="Sitrit Y."/>
            <person name="Stielow B."/>
            <person name="Szollosi G."/>
            <person name="Zifcakova L."/>
            <person name="Stursova M."/>
            <person name="Spatafora J.W."/>
            <person name="Tedersoo L."/>
            <person name="Vaario L.-M."/>
            <person name="Yamada A."/>
            <person name="Yan M."/>
            <person name="Wang P."/>
            <person name="Xu J."/>
            <person name="Bruns T."/>
            <person name="Baldrian P."/>
            <person name="Vilgalys R."/>
            <person name="Henrissat B."/>
            <person name="Grigoriev I.V."/>
            <person name="Hibbett D."/>
            <person name="Nagy L.G."/>
            <person name="Martin F.M."/>
        </authorList>
    </citation>
    <scope>NUCLEOTIDE SEQUENCE</scope>
    <source>
        <strain evidence="1">P2</strain>
    </source>
</reference>
<name>A0ACB6ZL80_THEGA</name>
<accession>A0ACB6ZL80</accession>
<evidence type="ECO:0000313" key="2">
    <source>
        <dbReference type="Proteomes" id="UP000886501"/>
    </source>
</evidence>
<dbReference type="EMBL" id="MU117991">
    <property type="protein sequence ID" value="KAF9649906.1"/>
    <property type="molecule type" value="Genomic_DNA"/>
</dbReference>
<keyword evidence="2" id="KW-1185">Reference proteome</keyword>
<protein>
    <submittedName>
        <fullName evidence="1">Uncharacterized protein</fullName>
    </submittedName>
</protein>
<proteinExistence type="predicted"/>
<evidence type="ECO:0000313" key="1">
    <source>
        <dbReference type="EMBL" id="KAF9649906.1"/>
    </source>
</evidence>
<gene>
    <name evidence="1" type="ORF">BDM02DRAFT_1696370</name>
</gene>
<reference evidence="1" key="2">
    <citation type="journal article" date="2020" name="Nat. Commun.">
        <title>Large-scale genome sequencing of mycorrhizal fungi provides insights into the early evolution of symbiotic traits.</title>
        <authorList>
            <person name="Miyauchi S."/>
            <person name="Kiss E."/>
            <person name="Kuo A."/>
            <person name="Drula E."/>
            <person name="Kohler A."/>
            <person name="Sanchez-Garcia M."/>
            <person name="Morin E."/>
            <person name="Andreopoulos B."/>
            <person name="Barry K.W."/>
            <person name="Bonito G."/>
            <person name="Buee M."/>
            <person name="Carver A."/>
            <person name="Chen C."/>
            <person name="Cichocki N."/>
            <person name="Clum A."/>
            <person name="Culley D."/>
            <person name="Crous P.W."/>
            <person name="Fauchery L."/>
            <person name="Girlanda M."/>
            <person name="Hayes R.D."/>
            <person name="Keri Z."/>
            <person name="LaButti K."/>
            <person name="Lipzen A."/>
            <person name="Lombard V."/>
            <person name="Magnuson J."/>
            <person name="Maillard F."/>
            <person name="Murat C."/>
            <person name="Nolan M."/>
            <person name="Ohm R.A."/>
            <person name="Pangilinan J."/>
            <person name="Pereira M.F."/>
            <person name="Perotto S."/>
            <person name="Peter M."/>
            <person name="Pfister S."/>
            <person name="Riley R."/>
            <person name="Sitrit Y."/>
            <person name="Stielow J.B."/>
            <person name="Szollosi G."/>
            <person name="Zifcakova L."/>
            <person name="Stursova M."/>
            <person name="Spatafora J.W."/>
            <person name="Tedersoo L."/>
            <person name="Vaario L.M."/>
            <person name="Yamada A."/>
            <person name="Yan M."/>
            <person name="Wang P."/>
            <person name="Xu J."/>
            <person name="Bruns T."/>
            <person name="Baldrian P."/>
            <person name="Vilgalys R."/>
            <person name="Dunand C."/>
            <person name="Henrissat B."/>
            <person name="Grigoriev I.V."/>
            <person name="Hibbett D."/>
            <person name="Nagy L.G."/>
            <person name="Martin F.M."/>
        </authorList>
    </citation>
    <scope>NUCLEOTIDE SEQUENCE</scope>
    <source>
        <strain evidence="1">P2</strain>
    </source>
</reference>
<organism evidence="1 2">
    <name type="scientific">Thelephora ganbajun</name>
    <name type="common">Ganba fungus</name>
    <dbReference type="NCBI Taxonomy" id="370292"/>
    <lineage>
        <taxon>Eukaryota</taxon>
        <taxon>Fungi</taxon>
        <taxon>Dikarya</taxon>
        <taxon>Basidiomycota</taxon>
        <taxon>Agaricomycotina</taxon>
        <taxon>Agaricomycetes</taxon>
        <taxon>Thelephorales</taxon>
        <taxon>Thelephoraceae</taxon>
        <taxon>Thelephora</taxon>
    </lineage>
</organism>
<sequence>MREHRPDGFVAGNLHPWSKFEVAAGKRCGKKAVGKNPNAKISGRFVMTRIVQSEARFDEEKPYSWRSARPGLHNQTTDRQLGQSRCP</sequence>
<dbReference type="Proteomes" id="UP000886501">
    <property type="component" value="Unassembled WGS sequence"/>
</dbReference>
<comment type="caution">
    <text evidence="1">The sequence shown here is derived from an EMBL/GenBank/DDBJ whole genome shotgun (WGS) entry which is preliminary data.</text>
</comment>